<evidence type="ECO:0000313" key="2">
    <source>
        <dbReference type="Proteomes" id="UP000816034"/>
    </source>
</evidence>
<gene>
    <name evidence="1" type="ORF">C9374_006255</name>
</gene>
<sequence length="99" mass="12081">MKPSIHSYPEEKISDGIYMTDFRKKPPTIATTNGGEEHSPYTMMEEYENLLATTQYELKELNTKIFHLERSNHEMKEIMMKVDKMRIWYWPSRKMRKFW</sequence>
<organism evidence="1 2">
    <name type="scientific">Naegleria lovaniensis</name>
    <name type="common">Amoeba</name>
    <dbReference type="NCBI Taxonomy" id="51637"/>
    <lineage>
        <taxon>Eukaryota</taxon>
        <taxon>Discoba</taxon>
        <taxon>Heterolobosea</taxon>
        <taxon>Tetramitia</taxon>
        <taxon>Eutetramitia</taxon>
        <taxon>Vahlkampfiidae</taxon>
        <taxon>Naegleria</taxon>
    </lineage>
</organism>
<accession>A0AA88GLF4</accession>
<protein>
    <submittedName>
        <fullName evidence="1">Uncharacterized protein</fullName>
    </submittedName>
</protein>
<dbReference type="EMBL" id="PYSW02000027">
    <property type="protein sequence ID" value="KAG2381266.1"/>
    <property type="molecule type" value="Genomic_DNA"/>
</dbReference>
<reference evidence="1 2" key="1">
    <citation type="journal article" date="2018" name="BMC Genomics">
        <title>The genome of Naegleria lovaniensis, the basis for a comparative approach to unravel pathogenicity factors of the human pathogenic amoeba N. fowleri.</title>
        <authorList>
            <person name="Liechti N."/>
            <person name="Schurch N."/>
            <person name="Bruggmann R."/>
            <person name="Wittwer M."/>
        </authorList>
    </citation>
    <scope>NUCLEOTIDE SEQUENCE [LARGE SCALE GENOMIC DNA]</scope>
    <source>
        <strain evidence="1 2">ATCC 30569</strain>
    </source>
</reference>
<dbReference type="AlphaFoldDB" id="A0AA88GLF4"/>
<keyword evidence="2" id="KW-1185">Reference proteome</keyword>
<proteinExistence type="predicted"/>
<dbReference type="RefSeq" id="XP_044546946.1">
    <property type="nucleotide sequence ID" value="XM_044696095.1"/>
</dbReference>
<comment type="caution">
    <text evidence="1">The sequence shown here is derived from an EMBL/GenBank/DDBJ whole genome shotgun (WGS) entry which is preliminary data.</text>
</comment>
<name>A0AA88GLF4_NAELO</name>
<evidence type="ECO:0000313" key="1">
    <source>
        <dbReference type="EMBL" id="KAG2381266.1"/>
    </source>
</evidence>
<dbReference type="GeneID" id="68098709"/>
<dbReference type="Proteomes" id="UP000816034">
    <property type="component" value="Unassembled WGS sequence"/>
</dbReference>